<keyword evidence="2" id="KW-0489">Methyltransferase</keyword>
<dbReference type="GO" id="GO:0032259">
    <property type="term" value="P:methylation"/>
    <property type="evidence" value="ECO:0007669"/>
    <property type="project" value="UniProtKB-KW"/>
</dbReference>
<dbReference type="SUPFAM" id="SSF51717">
    <property type="entry name" value="Dihydropteroate synthetase-like"/>
    <property type="match status" value="1"/>
</dbReference>
<dbReference type="GO" id="GO:0008168">
    <property type="term" value="F:methyltransferase activity"/>
    <property type="evidence" value="ECO:0007669"/>
    <property type="project" value="UniProtKB-KW"/>
</dbReference>
<dbReference type="PIRSF" id="PIRSF004960">
    <property type="entry name" value="MtrH_MtxH"/>
    <property type="match status" value="1"/>
</dbReference>
<accession>A0A497ERP9</accession>
<reference evidence="4 5" key="1">
    <citation type="submission" date="2018-06" db="EMBL/GenBank/DDBJ databases">
        <title>Extensive metabolic versatility and redundancy in microbially diverse, dynamic hydrothermal sediments.</title>
        <authorList>
            <person name="Dombrowski N."/>
            <person name="Teske A."/>
            <person name="Baker B.J."/>
        </authorList>
    </citation>
    <scope>NUCLEOTIDE SEQUENCE [LARGE SCALE GENOMIC DNA]</scope>
    <source>
        <strain evidence="4">B66_G16</strain>
    </source>
</reference>
<proteinExistence type="inferred from homology"/>
<evidence type="ECO:0000256" key="3">
    <source>
        <dbReference type="ARBA" id="ARBA00022679"/>
    </source>
</evidence>
<organism evidence="4 5">
    <name type="scientific">Thermoproteota archaeon</name>
    <dbReference type="NCBI Taxonomy" id="2056631"/>
    <lineage>
        <taxon>Archaea</taxon>
        <taxon>Thermoproteota</taxon>
    </lineage>
</organism>
<dbReference type="InterPro" id="IPR023467">
    <property type="entry name" value="MeTrfase_MtrH/MtxH"/>
</dbReference>
<comment type="similarity">
    <text evidence="1">Belongs to the MtrH family.</text>
</comment>
<protein>
    <submittedName>
        <fullName evidence="4">Tetrahydromethanopterin S-methyltransferase subunit H</fullName>
    </submittedName>
</protein>
<dbReference type="Pfam" id="PF02007">
    <property type="entry name" value="MtrH"/>
    <property type="match status" value="1"/>
</dbReference>
<dbReference type="Proteomes" id="UP000278475">
    <property type="component" value="Unassembled WGS sequence"/>
</dbReference>
<evidence type="ECO:0000313" key="4">
    <source>
        <dbReference type="EMBL" id="RLE49268.1"/>
    </source>
</evidence>
<dbReference type="AlphaFoldDB" id="A0A497ERP9"/>
<dbReference type="Gene3D" id="3.20.20.20">
    <property type="entry name" value="Dihydropteroate synthase-like"/>
    <property type="match status" value="1"/>
</dbReference>
<dbReference type="GO" id="GO:0006730">
    <property type="term" value="P:one-carbon metabolic process"/>
    <property type="evidence" value="ECO:0007669"/>
    <property type="project" value="InterPro"/>
</dbReference>
<dbReference type="NCBIfam" id="NF002142">
    <property type="entry name" value="PRK00979.1-1"/>
    <property type="match status" value="1"/>
</dbReference>
<gene>
    <name evidence="4" type="ORF">DRJ31_05530</name>
</gene>
<evidence type="ECO:0000256" key="1">
    <source>
        <dbReference type="ARBA" id="ARBA00006230"/>
    </source>
</evidence>
<evidence type="ECO:0000313" key="5">
    <source>
        <dbReference type="Proteomes" id="UP000278475"/>
    </source>
</evidence>
<comment type="caution">
    <text evidence="4">The sequence shown here is derived from an EMBL/GenBank/DDBJ whole genome shotgun (WGS) entry which is preliminary data.</text>
</comment>
<keyword evidence="3" id="KW-0808">Transferase</keyword>
<sequence length="327" mass="35777">MLRASRWGFQGSASYEGFKHLGGLLFLSETKVFKVGNVEISSKAGELPTVLIGSIFYEHHKIVTNAREGLFDREKAKELVKVQEDLSDKTGNPCMIDVVGLTERAMEQYISFILDQTDVPILVDSTLPSVKIAGIKQAYELGASDRVVYNSLSCYVKDEEIKAIREYKIKSAILLAYNPNNAWPEGRVEILKGSERMRGLLNIANEAGIEVPLIDVAVLDVPSIGIAMEAIKLVKEEFNLPCGGGPLNAVLEWKKSREISDVASAVCGATSVALLQSVGANFILYGPIEKAKQVFPAAAMVDAIIAYAARIKGVRTKTKNHPLYKIF</sequence>
<name>A0A497ERP9_9CREN</name>
<evidence type="ECO:0000256" key="2">
    <source>
        <dbReference type="ARBA" id="ARBA00022603"/>
    </source>
</evidence>
<dbReference type="EMBL" id="QMQV01000043">
    <property type="protein sequence ID" value="RLE49268.1"/>
    <property type="molecule type" value="Genomic_DNA"/>
</dbReference>
<dbReference type="InterPro" id="IPR011005">
    <property type="entry name" value="Dihydropteroate_synth-like_sf"/>
</dbReference>